<keyword evidence="3" id="KW-0479">Metal-binding</keyword>
<dbReference type="Gene3D" id="3.90.190.20">
    <property type="entry name" value="Mur ligase, C-terminal domain"/>
    <property type="match status" value="1"/>
</dbReference>
<dbReference type="SUPFAM" id="SSF53244">
    <property type="entry name" value="MurD-like peptide ligases, peptide-binding domain"/>
    <property type="match status" value="1"/>
</dbReference>
<dbReference type="GO" id="GO:0005524">
    <property type="term" value="F:ATP binding"/>
    <property type="evidence" value="ECO:0007669"/>
    <property type="project" value="UniProtKB-KW"/>
</dbReference>
<dbReference type="GO" id="GO:0008841">
    <property type="term" value="F:dihydrofolate synthase activity"/>
    <property type="evidence" value="ECO:0007669"/>
    <property type="project" value="TreeGrafter"/>
</dbReference>
<dbReference type="EMBL" id="UINC01087260">
    <property type="protein sequence ID" value="SVC36484.1"/>
    <property type="molecule type" value="Genomic_DNA"/>
</dbReference>
<gene>
    <name evidence="9" type="ORF">METZ01_LOCUS289338</name>
</gene>
<dbReference type="InterPro" id="IPR004101">
    <property type="entry name" value="Mur_ligase_C"/>
</dbReference>
<evidence type="ECO:0000256" key="3">
    <source>
        <dbReference type="ARBA" id="ARBA00022723"/>
    </source>
</evidence>
<dbReference type="InterPro" id="IPR036615">
    <property type="entry name" value="Mur_ligase_C_dom_sf"/>
</dbReference>
<dbReference type="GO" id="GO:0005737">
    <property type="term" value="C:cytoplasm"/>
    <property type="evidence" value="ECO:0007669"/>
    <property type="project" value="TreeGrafter"/>
</dbReference>
<dbReference type="GO" id="GO:0004326">
    <property type="term" value="F:tetrahydrofolylpolyglutamate synthase activity"/>
    <property type="evidence" value="ECO:0007669"/>
    <property type="project" value="InterPro"/>
</dbReference>
<evidence type="ECO:0000313" key="9">
    <source>
        <dbReference type="EMBL" id="SVC36484.1"/>
    </source>
</evidence>
<dbReference type="Gene3D" id="3.40.1190.10">
    <property type="entry name" value="Mur-like, catalytic domain"/>
    <property type="match status" value="1"/>
</dbReference>
<dbReference type="PANTHER" id="PTHR11136:SF0">
    <property type="entry name" value="DIHYDROFOLATE SYNTHETASE-RELATED"/>
    <property type="match status" value="1"/>
</dbReference>
<protein>
    <recommendedName>
        <fullName evidence="10">Mur ligase central domain-containing protein</fullName>
    </recommendedName>
</protein>
<dbReference type="PROSITE" id="PS01011">
    <property type="entry name" value="FOLYLPOLYGLU_SYNT_1"/>
    <property type="match status" value="1"/>
</dbReference>
<evidence type="ECO:0000256" key="1">
    <source>
        <dbReference type="ARBA" id="ARBA00008276"/>
    </source>
</evidence>
<proteinExistence type="inferred from homology"/>
<keyword evidence="4" id="KW-0547">Nucleotide-binding</keyword>
<dbReference type="AlphaFoldDB" id="A0A382LHZ6"/>
<accession>A0A382LHZ6</accession>
<reference evidence="9" key="1">
    <citation type="submission" date="2018-05" db="EMBL/GenBank/DDBJ databases">
        <authorList>
            <person name="Lanie J.A."/>
            <person name="Ng W.-L."/>
            <person name="Kazmierczak K.M."/>
            <person name="Andrzejewski T.M."/>
            <person name="Davidsen T.M."/>
            <person name="Wayne K.J."/>
            <person name="Tettelin H."/>
            <person name="Glass J.I."/>
            <person name="Rusch D."/>
            <person name="Podicherti R."/>
            <person name="Tsui H.-C.T."/>
            <person name="Winkler M.E."/>
        </authorList>
    </citation>
    <scope>NUCLEOTIDE SEQUENCE</scope>
</reference>
<dbReference type="InterPro" id="IPR001645">
    <property type="entry name" value="Folylpolyglutamate_synth"/>
</dbReference>
<evidence type="ECO:0000256" key="4">
    <source>
        <dbReference type="ARBA" id="ARBA00022741"/>
    </source>
</evidence>
<evidence type="ECO:0000256" key="6">
    <source>
        <dbReference type="ARBA" id="ARBA00022842"/>
    </source>
</evidence>
<dbReference type="NCBIfam" id="TIGR01499">
    <property type="entry name" value="folC"/>
    <property type="match status" value="1"/>
</dbReference>
<evidence type="ECO:0000256" key="5">
    <source>
        <dbReference type="ARBA" id="ARBA00022840"/>
    </source>
</evidence>
<dbReference type="Pfam" id="PF02875">
    <property type="entry name" value="Mur_ligase_C"/>
    <property type="match status" value="1"/>
</dbReference>
<organism evidence="9">
    <name type="scientific">marine metagenome</name>
    <dbReference type="NCBI Taxonomy" id="408172"/>
    <lineage>
        <taxon>unclassified sequences</taxon>
        <taxon>metagenomes</taxon>
        <taxon>ecological metagenomes</taxon>
    </lineage>
</organism>
<dbReference type="InterPro" id="IPR013221">
    <property type="entry name" value="Mur_ligase_cen"/>
</dbReference>
<evidence type="ECO:0008006" key="10">
    <source>
        <dbReference type="Google" id="ProtNLM"/>
    </source>
</evidence>
<evidence type="ECO:0000256" key="2">
    <source>
        <dbReference type="ARBA" id="ARBA00022598"/>
    </source>
</evidence>
<evidence type="ECO:0000259" key="7">
    <source>
        <dbReference type="Pfam" id="PF02875"/>
    </source>
</evidence>
<feature type="non-terminal residue" evidence="9">
    <location>
        <position position="1"/>
    </location>
</feature>
<feature type="domain" description="Mur ligase central" evidence="8">
    <location>
        <begin position="50"/>
        <end position="207"/>
    </location>
</feature>
<dbReference type="Pfam" id="PF08245">
    <property type="entry name" value="Mur_ligase_M"/>
    <property type="match status" value="1"/>
</dbReference>
<dbReference type="PIRSF" id="PIRSF001563">
    <property type="entry name" value="Folylpolyglu_synth"/>
    <property type="match status" value="1"/>
</dbReference>
<dbReference type="InterPro" id="IPR018109">
    <property type="entry name" value="Folylpolyglutamate_synth_CS"/>
</dbReference>
<keyword evidence="6" id="KW-0460">Magnesium</keyword>
<evidence type="ECO:0000259" key="8">
    <source>
        <dbReference type="Pfam" id="PF08245"/>
    </source>
</evidence>
<feature type="non-terminal residue" evidence="9">
    <location>
        <position position="384"/>
    </location>
</feature>
<keyword evidence="2" id="KW-0436">Ligase</keyword>
<dbReference type="SUPFAM" id="SSF53623">
    <property type="entry name" value="MurD-like peptide ligases, catalytic domain"/>
    <property type="match status" value="1"/>
</dbReference>
<keyword evidence="5" id="KW-0067">ATP-binding</keyword>
<sequence>VSPTASFKSLDDWLPWLESLSPREIVLGLERVCDVLERLSLGRPQLVINVAGTNGKGSSVAMLESLLRHEGIVTGSYTSPHISHYNERTRIDGQPVCEEVIKTALAKVESVRGGVPLTFFEFGTLATLVAFEMAKVDVWILEVGMGGRLDAVNAIEPDVAFITNVSLDHCTWLGEDVESIAREKAGIMRSSIPVIFGSEKVPEAIYEVANDLGANLLVAGRDFIHEINEDGTWNWRGIKTELKKISPPALTGTSQIYNASGVLAVLEAVGYGSLSNAASVGSVLSGTRLDGRFQQVKEKWILDVAHNPEAARALASLLDEIDVQGDVTVIIGMLQDKDVKGFVVPLASTVNSFIAVTIPGARGTSADEIARHIANSSGKPCLIK</sequence>
<dbReference type="PANTHER" id="PTHR11136">
    <property type="entry name" value="FOLYLPOLYGLUTAMATE SYNTHASE-RELATED"/>
    <property type="match status" value="1"/>
</dbReference>
<dbReference type="InterPro" id="IPR036565">
    <property type="entry name" value="Mur-like_cat_sf"/>
</dbReference>
<feature type="domain" description="Mur ligase C-terminal" evidence="7">
    <location>
        <begin position="291"/>
        <end position="376"/>
    </location>
</feature>
<name>A0A382LHZ6_9ZZZZ</name>
<comment type="similarity">
    <text evidence="1">Belongs to the folylpolyglutamate synthase family.</text>
</comment>
<dbReference type="GO" id="GO:0046872">
    <property type="term" value="F:metal ion binding"/>
    <property type="evidence" value="ECO:0007669"/>
    <property type="project" value="UniProtKB-KW"/>
</dbReference>